<evidence type="ECO:0000313" key="3">
    <source>
        <dbReference type="Proteomes" id="UP000276991"/>
    </source>
</evidence>
<gene>
    <name evidence="2" type="ORF">NAV_LOCUS253</name>
</gene>
<protein>
    <submittedName>
        <fullName evidence="2">Uncharacterized protein</fullName>
    </submittedName>
</protein>
<proteinExistence type="predicted"/>
<name>A0A498SA12_ACAVI</name>
<evidence type="ECO:0000313" key="2">
    <source>
        <dbReference type="EMBL" id="VBB25423.1"/>
    </source>
</evidence>
<organism evidence="2 3">
    <name type="scientific">Acanthocheilonema viteae</name>
    <name type="common">Filarial nematode worm</name>
    <name type="synonym">Dipetalonema viteae</name>
    <dbReference type="NCBI Taxonomy" id="6277"/>
    <lineage>
        <taxon>Eukaryota</taxon>
        <taxon>Metazoa</taxon>
        <taxon>Ecdysozoa</taxon>
        <taxon>Nematoda</taxon>
        <taxon>Chromadorea</taxon>
        <taxon>Rhabditida</taxon>
        <taxon>Spirurina</taxon>
        <taxon>Spiruromorpha</taxon>
        <taxon>Filarioidea</taxon>
        <taxon>Onchocercidae</taxon>
        <taxon>Acanthocheilonema</taxon>
    </lineage>
</organism>
<dbReference type="EMBL" id="UPTC01000015">
    <property type="protein sequence ID" value="VBB25423.1"/>
    <property type="molecule type" value="Genomic_DNA"/>
</dbReference>
<feature type="region of interest" description="Disordered" evidence="1">
    <location>
        <begin position="1"/>
        <end position="39"/>
    </location>
</feature>
<reference evidence="2 3" key="1">
    <citation type="submission" date="2018-08" db="EMBL/GenBank/DDBJ databases">
        <authorList>
            <person name="Laetsch R D."/>
            <person name="Stevens L."/>
            <person name="Kumar S."/>
            <person name="Blaxter L. M."/>
        </authorList>
    </citation>
    <scope>NUCLEOTIDE SEQUENCE [LARGE SCALE GENOMIC DNA]</scope>
</reference>
<dbReference type="Proteomes" id="UP000276991">
    <property type="component" value="Unassembled WGS sequence"/>
</dbReference>
<keyword evidence="3" id="KW-1185">Reference proteome</keyword>
<sequence>MCAHSYVRSSSSSSNSSSSGSSSSGSSGRSINHKQEKTKNMPGAGLRLVYAKLALASNISFFPYGGICIAKDPTTAAFLEPPIAATSAFS</sequence>
<evidence type="ECO:0000256" key="1">
    <source>
        <dbReference type="SAM" id="MobiDB-lite"/>
    </source>
</evidence>
<dbReference type="AlphaFoldDB" id="A0A498SA12"/>
<feature type="compositionally biased region" description="Low complexity" evidence="1">
    <location>
        <begin position="9"/>
        <end position="30"/>
    </location>
</feature>
<accession>A0A498SA12</accession>